<keyword evidence="12" id="KW-0472">Membrane</keyword>
<evidence type="ECO:0000256" key="14">
    <source>
        <dbReference type="ARBA" id="ARBA00026081"/>
    </source>
</evidence>
<comment type="subcellular location">
    <subcellularLocation>
        <location evidence="2">Cell inner membrane</location>
        <topology evidence="2">Peripheral membrane protein</topology>
        <orientation evidence="2">Cytoplasmic side</orientation>
    </subcellularLocation>
    <subcellularLocation>
        <location evidence="1">Cytoplasm</location>
    </subcellularLocation>
</comment>
<evidence type="ECO:0000256" key="7">
    <source>
        <dbReference type="ARBA" id="ARBA00022490"/>
    </source>
</evidence>
<keyword evidence="6" id="KW-1003">Cell membrane</keyword>
<dbReference type="PROSITE" id="PS50893">
    <property type="entry name" value="ABC_TRANSPORTER_2"/>
    <property type="match status" value="1"/>
</dbReference>
<evidence type="ECO:0000256" key="13">
    <source>
        <dbReference type="ARBA" id="ARBA00024818"/>
    </source>
</evidence>
<dbReference type="GO" id="GO:0005737">
    <property type="term" value="C:cytoplasm"/>
    <property type="evidence" value="ECO:0007669"/>
    <property type="project" value="UniProtKB-SubCell"/>
</dbReference>
<evidence type="ECO:0000256" key="8">
    <source>
        <dbReference type="ARBA" id="ARBA00022519"/>
    </source>
</evidence>
<feature type="region of interest" description="Disordered" evidence="15">
    <location>
        <begin position="1"/>
        <end position="27"/>
    </location>
</feature>
<dbReference type="Proteomes" id="UP000295783">
    <property type="component" value="Unassembled WGS sequence"/>
</dbReference>
<gene>
    <name evidence="17" type="ORF">A8950_1949</name>
</gene>
<dbReference type="InterPro" id="IPR027417">
    <property type="entry name" value="P-loop_NTPase"/>
</dbReference>
<keyword evidence="18" id="KW-1185">Reference proteome</keyword>
<dbReference type="GO" id="GO:0005524">
    <property type="term" value="F:ATP binding"/>
    <property type="evidence" value="ECO:0007669"/>
    <property type="project" value="UniProtKB-KW"/>
</dbReference>
<comment type="similarity">
    <text evidence="3">Belongs to the ABC transporter superfamily. Outer membrane lipopolysaccharide export (TC 1.B.42) family.</text>
</comment>
<evidence type="ECO:0000256" key="15">
    <source>
        <dbReference type="SAM" id="MobiDB-lite"/>
    </source>
</evidence>
<dbReference type="FunFam" id="3.40.50.300:FF:000151">
    <property type="entry name" value="Lipopolysaccharide ABC transporter ATP-binding protein"/>
    <property type="match status" value="1"/>
</dbReference>
<dbReference type="InterPro" id="IPR032823">
    <property type="entry name" value="BCA_ABC_TP_C"/>
</dbReference>
<dbReference type="GO" id="GO:0055085">
    <property type="term" value="P:transmembrane transport"/>
    <property type="evidence" value="ECO:0007669"/>
    <property type="project" value="InterPro"/>
</dbReference>
<evidence type="ECO:0000256" key="2">
    <source>
        <dbReference type="ARBA" id="ARBA00004515"/>
    </source>
</evidence>
<protein>
    <recommendedName>
        <fullName evidence="4">Lipopolysaccharide export system ATP-binding protein LptB</fullName>
    </recommendedName>
</protein>
<reference evidence="17 18" key="1">
    <citation type="submission" date="2019-03" db="EMBL/GenBank/DDBJ databases">
        <title>Genomic Encyclopedia of Type Strains, Phase III (KMG-III): the genomes of soil and plant-associated and newly described type strains.</title>
        <authorList>
            <person name="Whitman W."/>
        </authorList>
    </citation>
    <scope>NUCLEOTIDE SEQUENCE [LARGE SCALE GENOMIC DNA]</scope>
    <source>
        <strain evidence="17 18">CGMCC 1.7660</strain>
    </source>
</reference>
<organism evidence="17 18">
    <name type="scientific">Dongia mobilis</name>
    <dbReference type="NCBI Taxonomy" id="578943"/>
    <lineage>
        <taxon>Bacteria</taxon>
        <taxon>Pseudomonadati</taxon>
        <taxon>Pseudomonadota</taxon>
        <taxon>Alphaproteobacteria</taxon>
        <taxon>Rhodospirillales</taxon>
        <taxon>Dongiaceae</taxon>
        <taxon>Dongia</taxon>
    </lineage>
</organism>
<comment type="function">
    <text evidence="13">Part of the ABC transporter complex LptBFG involved in the translocation of lipopolysaccharide (LPS) from the inner membrane to the outer membrane. Probably responsible for energy coupling to the transport system.</text>
</comment>
<evidence type="ECO:0000259" key="16">
    <source>
        <dbReference type="PROSITE" id="PS50893"/>
    </source>
</evidence>
<keyword evidence="9" id="KW-0547">Nucleotide-binding</keyword>
<keyword evidence="7" id="KW-0963">Cytoplasm</keyword>
<dbReference type="CDD" id="cd03218">
    <property type="entry name" value="ABC_YhbG"/>
    <property type="match status" value="1"/>
</dbReference>
<evidence type="ECO:0000256" key="10">
    <source>
        <dbReference type="ARBA" id="ARBA00022840"/>
    </source>
</evidence>
<evidence type="ECO:0000256" key="6">
    <source>
        <dbReference type="ARBA" id="ARBA00022475"/>
    </source>
</evidence>
<dbReference type="PANTHER" id="PTHR45772:SF10">
    <property type="entry name" value="LIPOPOLYSACCHARIDE EXPORT SYSTEM ATP-BINDING PROTEIN LPTB"/>
    <property type="match status" value="1"/>
</dbReference>
<comment type="caution">
    <text evidence="17">The sequence shown here is derived from an EMBL/GenBank/DDBJ whole genome shotgun (WGS) entry which is preliminary data.</text>
</comment>
<name>A0A4V3DEL2_9PROT</name>
<evidence type="ECO:0000256" key="3">
    <source>
        <dbReference type="ARBA" id="ARBA00010865"/>
    </source>
</evidence>
<evidence type="ECO:0000256" key="1">
    <source>
        <dbReference type="ARBA" id="ARBA00004496"/>
    </source>
</evidence>
<dbReference type="InterPro" id="IPR030921">
    <property type="entry name" value="LPS_export_LptB"/>
</dbReference>
<dbReference type="GO" id="GO:0016887">
    <property type="term" value="F:ATP hydrolysis activity"/>
    <property type="evidence" value="ECO:0007669"/>
    <property type="project" value="InterPro"/>
</dbReference>
<dbReference type="SUPFAM" id="SSF52540">
    <property type="entry name" value="P-loop containing nucleoside triphosphate hydrolases"/>
    <property type="match status" value="1"/>
</dbReference>
<keyword evidence="10 17" id="KW-0067">ATP-binding</keyword>
<dbReference type="Gene3D" id="3.40.50.300">
    <property type="entry name" value="P-loop containing nucleotide triphosphate hydrolases"/>
    <property type="match status" value="1"/>
</dbReference>
<dbReference type="InterPro" id="IPR003593">
    <property type="entry name" value="AAA+_ATPase"/>
</dbReference>
<keyword evidence="8" id="KW-0997">Cell inner membrane</keyword>
<evidence type="ECO:0000313" key="18">
    <source>
        <dbReference type="Proteomes" id="UP000295783"/>
    </source>
</evidence>
<dbReference type="AlphaFoldDB" id="A0A4V3DEL2"/>
<dbReference type="Pfam" id="PF00005">
    <property type="entry name" value="ABC_tran"/>
    <property type="match status" value="1"/>
</dbReference>
<evidence type="ECO:0000256" key="11">
    <source>
        <dbReference type="ARBA" id="ARBA00022967"/>
    </source>
</evidence>
<dbReference type="GO" id="GO:0043190">
    <property type="term" value="C:ATP-binding cassette (ABC) transporter complex"/>
    <property type="evidence" value="ECO:0007669"/>
    <property type="project" value="InterPro"/>
</dbReference>
<comment type="subunit">
    <text evidence="14">Component of the lipopolysaccharide transport and assembly complex. The LptBFG transporter is composed of two ATP-binding proteins (LptB) and two transmembrane proteins (LptF and LptG).</text>
</comment>
<evidence type="ECO:0000256" key="4">
    <source>
        <dbReference type="ARBA" id="ARBA00017803"/>
    </source>
</evidence>
<dbReference type="NCBIfam" id="TIGR04406">
    <property type="entry name" value="LPS_export_lptB"/>
    <property type="match status" value="1"/>
</dbReference>
<proteinExistence type="inferred from homology"/>
<sequence length="292" mass="31202">MIGGRMQAAADSGVPDPTPGDAGDDGIATGGAAAVNGHGGFIVNGVAVDPVTMPGLIAYHLGKRYKKKPVLRDVSVGVQRGEAVGLLGPNGAGKTTCFYIITGLLKADAGAIYLDGNEVTDLPMYERARGGIGYLPQEASIFRGMSVEDNIMAVLEIVDRDPASRDARLNQLLDDFSIAHLRKVPALALSGGERRRCEIARALATRPSYILLDEPLAGIDPIAVNDIRDIISHLKDRGIGVLITDHNVRDTLEIVDRAYILHEGEVLREGTPADIVSDEDVRRVYLGERFSL</sequence>
<evidence type="ECO:0000256" key="9">
    <source>
        <dbReference type="ARBA" id="ARBA00022741"/>
    </source>
</evidence>
<dbReference type="Pfam" id="PF12399">
    <property type="entry name" value="BCA_ABC_TP_C"/>
    <property type="match status" value="1"/>
</dbReference>
<dbReference type="InterPro" id="IPR003439">
    <property type="entry name" value="ABC_transporter-like_ATP-bd"/>
</dbReference>
<dbReference type="InterPro" id="IPR051120">
    <property type="entry name" value="ABC_AA/LPS_Transport"/>
</dbReference>
<evidence type="ECO:0000313" key="17">
    <source>
        <dbReference type="EMBL" id="TDQ82128.1"/>
    </source>
</evidence>
<dbReference type="EMBL" id="SNYW01000008">
    <property type="protein sequence ID" value="TDQ82128.1"/>
    <property type="molecule type" value="Genomic_DNA"/>
</dbReference>
<keyword evidence="5" id="KW-0813">Transport</keyword>
<evidence type="ECO:0000256" key="12">
    <source>
        <dbReference type="ARBA" id="ARBA00023136"/>
    </source>
</evidence>
<accession>A0A4V3DEL2</accession>
<keyword evidence="11" id="KW-1278">Translocase</keyword>
<dbReference type="SMART" id="SM00382">
    <property type="entry name" value="AAA"/>
    <property type="match status" value="1"/>
</dbReference>
<evidence type="ECO:0000256" key="5">
    <source>
        <dbReference type="ARBA" id="ARBA00022448"/>
    </source>
</evidence>
<feature type="domain" description="ABC transporter" evidence="16">
    <location>
        <begin position="56"/>
        <end position="288"/>
    </location>
</feature>
<dbReference type="PANTHER" id="PTHR45772">
    <property type="entry name" value="CONSERVED COMPONENT OF ABC TRANSPORTER FOR NATURAL AMINO ACIDS-RELATED"/>
    <property type="match status" value="1"/>
</dbReference>